<dbReference type="PANTHER" id="PTHR10621:SF38">
    <property type="entry name" value="UBIQUITIN DOMAIN-CONTAINING PROTEIN 7SL RNA1-RELATED"/>
    <property type="match status" value="1"/>
</dbReference>
<dbReference type="InterPro" id="IPR000626">
    <property type="entry name" value="Ubiquitin-like_dom"/>
</dbReference>
<dbReference type="GO" id="GO:0043130">
    <property type="term" value="F:ubiquitin binding"/>
    <property type="evidence" value="ECO:0007669"/>
    <property type="project" value="TreeGrafter"/>
</dbReference>
<dbReference type="Gene3D" id="3.10.20.90">
    <property type="entry name" value="Phosphatidylinositol 3-kinase Catalytic Subunit, Chain A, domain 1"/>
    <property type="match status" value="3"/>
</dbReference>
<name>A0AAN8USS5_9MAGN</name>
<dbReference type="EMBL" id="JBAMMX010000023">
    <property type="protein sequence ID" value="KAK6917346.1"/>
    <property type="molecule type" value="Genomic_DNA"/>
</dbReference>
<feature type="domain" description="Ubiquitin-like" evidence="1">
    <location>
        <begin position="83"/>
        <end position="159"/>
    </location>
</feature>
<reference evidence="2 3" key="1">
    <citation type="submission" date="2023-12" db="EMBL/GenBank/DDBJ databases">
        <title>A high-quality genome assembly for Dillenia turbinata (Dilleniales).</title>
        <authorList>
            <person name="Chanderbali A."/>
        </authorList>
    </citation>
    <scope>NUCLEOTIDE SEQUENCE [LARGE SCALE GENOMIC DNA]</scope>
    <source>
        <strain evidence="2">LSX21</strain>
        <tissue evidence="2">Leaf</tissue>
    </source>
</reference>
<dbReference type="PROSITE" id="PS50053">
    <property type="entry name" value="UBIQUITIN_2"/>
    <property type="match status" value="3"/>
</dbReference>
<accession>A0AAN8USS5</accession>
<dbReference type="GO" id="GO:0043161">
    <property type="term" value="P:proteasome-mediated ubiquitin-dependent protein catabolic process"/>
    <property type="evidence" value="ECO:0007669"/>
    <property type="project" value="TreeGrafter"/>
</dbReference>
<dbReference type="AlphaFoldDB" id="A0AAN8USS5"/>
<dbReference type="PANTHER" id="PTHR10621">
    <property type="entry name" value="UV EXCISION REPAIR PROTEIN RAD23"/>
    <property type="match status" value="1"/>
</dbReference>
<feature type="domain" description="Ubiquitin-like" evidence="1">
    <location>
        <begin position="175"/>
        <end position="249"/>
    </location>
</feature>
<dbReference type="GO" id="GO:0005829">
    <property type="term" value="C:cytosol"/>
    <property type="evidence" value="ECO:0007669"/>
    <property type="project" value="TreeGrafter"/>
</dbReference>
<comment type="caution">
    <text evidence="2">The sequence shown here is derived from an EMBL/GenBank/DDBJ whole genome shotgun (WGS) entry which is preliminary data.</text>
</comment>
<evidence type="ECO:0000259" key="1">
    <source>
        <dbReference type="PROSITE" id="PS50053"/>
    </source>
</evidence>
<dbReference type="SMART" id="SM00213">
    <property type="entry name" value="UBQ"/>
    <property type="match status" value="2"/>
</dbReference>
<dbReference type="CDD" id="cd17039">
    <property type="entry name" value="Ubl_ubiquitin_like"/>
    <property type="match status" value="2"/>
</dbReference>
<evidence type="ECO:0000313" key="3">
    <source>
        <dbReference type="Proteomes" id="UP001370490"/>
    </source>
</evidence>
<dbReference type="SUPFAM" id="SSF54236">
    <property type="entry name" value="Ubiquitin-like"/>
    <property type="match status" value="3"/>
</dbReference>
<dbReference type="Proteomes" id="UP001370490">
    <property type="component" value="Unassembled WGS sequence"/>
</dbReference>
<dbReference type="Pfam" id="PF00240">
    <property type="entry name" value="ubiquitin"/>
    <property type="match status" value="2"/>
</dbReference>
<feature type="domain" description="Ubiquitin-like" evidence="1">
    <location>
        <begin position="1"/>
        <end position="67"/>
    </location>
</feature>
<protein>
    <submittedName>
        <fullName evidence="2">Ubiquitin-like domain</fullName>
    </submittedName>
</protein>
<dbReference type="GO" id="GO:0005654">
    <property type="term" value="C:nucleoplasm"/>
    <property type="evidence" value="ECO:0007669"/>
    <property type="project" value="TreeGrafter"/>
</dbReference>
<gene>
    <name evidence="2" type="ORF">RJ641_018097</name>
</gene>
<sequence length="258" mass="29159">MRPFTVEVGFFDTVLEIKEKVQKYRGIPISRQTLIFNNMVLQDEQDVGTCELLQDSKVQIIISQEPEKSNLLRLEEGPPIKRIELLFHMEHSSIPMSLEVDVGDTIGKLKERIQSIKSIPVNRLVLSFLGNELNNRSTIHECGLHHQSHIEVSIRASPPAAASTASGSNAGSKKLKLLVLPRCGTKKIPVEVNASDNVGELRKQLPILQEKLRFSLPSDGYFFIHKQSVMDDERSFRWHHVNQGDTIEIFNGWVTRGS</sequence>
<evidence type="ECO:0000313" key="2">
    <source>
        <dbReference type="EMBL" id="KAK6917346.1"/>
    </source>
</evidence>
<dbReference type="GO" id="GO:0070628">
    <property type="term" value="F:proteasome binding"/>
    <property type="evidence" value="ECO:0007669"/>
    <property type="project" value="TreeGrafter"/>
</dbReference>
<dbReference type="GO" id="GO:0031593">
    <property type="term" value="F:polyubiquitin modification-dependent protein binding"/>
    <property type="evidence" value="ECO:0007669"/>
    <property type="project" value="TreeGrafter"/>
</dbReference>
<organism evidence="2 3">
    <name type="scientific">Dillenia turbinata</name>
    <dbReference type="NCBI Taxonomy" id="194707"/>
    <lineage>
        <taxon>Eukaryota</taxon>
        <taxon>Viridiplantae</taxon>
        <taxon>Streptophyta</taxon>
        <taxon>Embryophyta</taxon>
        <taxon>Tracheophyta</taxon>
        <taxon>Spermatophyta</taxon>
        <taxon>Magnoliopsida</taxon>
        <taxon>eudicotyledons</taxon>
        <taxon>Gunneridae</taxon>
        <taxon>Pentapetalae</taxon>
        <taxon>Dilleniales</taxon>
        <taxon>Dilleniaceae</taxon>
        <taxon>Dillenia</taxon>
    </lineage>
</organism>
<proteinExistence type="predicted"/>
<dbReference type="InterPro" id="IPR029071">
    <property type="entry name" value="Ubiquitin-like_domsf"/>
</dbReference>
<keyword evidence="3" id="KW-1185">Reference proteome</keyword>